<name>A0A9E5DDG7_9EURY</name>
<feature type="compositionally biased region" description="Polar residues" evidence="1">
    <location>
        <begin position="153"/>
        <end position="169"/>
    </location>
</feature>
<evidence type="ECO:0000313" key="3">
    <source>
        <dbReference type="Proteomes" id="UP001056766"/>
    </source>
</evidence>
<reference evidence="2" key="1">
    <citation type="journal article" date="2021" name="mSystems">
        <title>Bacteria and Archaea Synergistically Convert Glycine Betaine to Biogenic Methane in the Formosa Cold Seep of the South China Sea.</title>
        <authorList>
            <person name="Li L."/>
            <person name="Zhang W."/>
            <person name="Zhang S."/>
            <person name="Song L."/>
            <person name="Sun Q."/>
            <person name="Zhang H."/>
            <person name="Xiang H."/>
            <person name="Dong X."/>
        </authorList>
    </citation>
    <scope>NUCLEOTIDE SEQUENCE</scope>
    <source>
        <strain evidence="2">LLY</strain>
    </source>
</reference>
<dbReference type="EMBL" id="JAGSOI010000081">
    <property type="protein sequence ID" value="MCM1987853.1"/>
    <property type="molecule type" value="Genomic_DNA"/>
</dbReference>
<proteinExistence type="predicted"/>
<dbReference type="SUPFAM" id="SSF69304">
    <property type="entry name" value="Tricorn protease N-terminal domain"/>
    <property type="match status" value="1"/>
</dbReference>
<comment type="caution">
    <text evidence="2">The sequence shown here is derived from an EMBL/GenBank/DDBJ whole genome shotgun (WGS) entry which is preliminary data.</text>
</comment>
<evidence type="ECO:0000256" key="1">
    <source>
        <dbReference type="SAM" id="MobiDB-lite"/>
    </source>
</evidence>
<dbReference type="Proteomes" id="UP001056766">
    <property type="component" value="Unassembled WGS sequence"/>
</dbReference>
<organism evidence="2 3">
    <name type="scientific">Methanococcoides seepicolus</name>
    <dbReference type="NCBI Taxonomy" id="2828780"/>
    <lineage>
        <taxon>Archaea</taxon>
        <taxon>Methanobacteriati</taxon>
        <taxon>Methanobacteriota</taxon>
        <taxon>Stenosarchaea group</taxon>
        <taxon>Methanomicrobia</taxon>
        <taxon>Methanosarcinales</taxon>
        <taxon>Methanosarcinaceae</taxon>
        <taxon>Methanococcoides</taxon>
    </lineage>
</organism>
<protein>
    <submittedName>
        <fullName evidence="2">Uncharacterized protein</fullName>
    </submittedName>
</protein>
<dbReference type="Gene3D" id="2.120.10.30">
    <property type="entry name" value="TolB, C-terminal domain"/>
    <property type="match status" value="1"/>
</dbReference>
<reference evidence="2" key="2">
    <citation type="submission" date="2021-04" db="EMBL/GenBank/DDBJ databases">
        <authorList>
            <person name="Dong X."/>
        </authorList>
    </citation>
    <scope>NUCLEOTIDE SEQUENCE</scope>
    <source>
        <strain evidence="2">LLY</strain>
    </source>
</reference>
<dbReference type="InterPro" id="IPR011042">
    <property type="entry name" value="6-blade_b-propeller_TolB-like"/>
</dbReference>
<dbReference type="AlphaFoldDB" id="A0A9E5DDG7"/>
<feature type="region of interest" description="Disordered" evidence="1">
    <location>
        <begin position="149"/>
        <end position="169"/>
    </location>
</feature>
<evidence type="ECO:0000313" key="2">
    <source>
        <dbReference type="EMBL" id="MCM1987853.1"/>
    </source>
</evidence>
<gene>
    <name evidence="2" type="ORF">KDK67_12850</name>
</gene>
<sequence length="202" mass="22971">MDSDGTNISFIADIGLTTHHIWDTYEWEQISISPTGERIAFTSALYQNGELIDLEPSLKKAKNVAAPLFIINSDGTNLTQLTPSLKGRHDFLDRWSPDGKILTADFIHFSENGNMHGSPYLISLDDQDIANGWKETPVRQIIGSDNPIKINNEDQLNETPVRNDSLSNGTENKQIPSFRFFQLFFCLMGAWILQKKRFFYDK</sequence>
<keyword evidence="3" id="KW-1185">Reference proteome</keyword>
<dbReference type="RefSeq" id="WP_250869213.1">
    <property type="nucleotide sequence ID" value="NZ_JAGSOI010000081.1"/>
</dbReference>
<accession>A0A9E5DDG7</accession>